<proteinExistence type="predicted"/>
<dbReference type="OrthoDB" id="3462662at2"/>
<name>A0A117MNE1_9ACTN</name>
<dbReference type="RefSeq" id="WP_067701085.1">
    <property type="nucleotide sequence ID" value="NZ_LLZH01000302.1"/>
</dbReference>
<dbReference type="Proteomes" id="UP000053244">
    <property type="component" value="Unassembled WGS sequence"/>
</dbReference>
<keyword evidence="2" id="KW-1185">Reference proteome</keyword>
<reference evidence="1 2" key="1">
    <citation type="submission" date="2015-10" db="EMBL/GenBank/DDBJ databases">
        <authorList>
            <person name="Gilbert D.G."/>
        </authorList>
    </citation>
    <scope>NUCLEOTIDE SEQUENCE [LARGE SCALE GENOMIC DNA]</scope>
    <source>
        <strain evidence="1 2">NRRL B-16712</strain>
    </source>
</reference>
<dbReference type="AlphaFoldDB" id="A0A117MNE1"/>
<dbReference type="EMBL" id="LLZH01000302">
    <property type="protein sequence ID" value="KUL27009.1"/>
    <property type="molecule type" value="Genomic_DNA"/>
</dbReference>
<gene>
    <name evidence="1" type="ORF">ADL15_36445</name>
</gene>
<accession>A0A117MNE1</accession>
<sequence>MFWRRQKAAIAGFHPSHQALIHERVFTATLPAAGWTALTSSLFRHAELVQRSKWALPPRTLDVLVPLIVEVGADLDPKGTLTITADLRGRDAPGKTGKPRDLPVRKPIRSATETWSIDPWLRLRAELRDGSILELLVVDRERTRRISKRNPRGKIKTKRKSKVVQIIKVRRRLPKEEAGSVPVSRPPGWIGTFVREGQRRSVLAAAKLTRMPQSGQEQLDRILSVATEPFRWTPRTSTGQRGNA</sequence>
<organism evidence="1 2">
    <name type="scientific">Actinoplanes awajinensis subsp. mycoplanecinus</name>
    <dbReference type="NCBI Taxonomy" id="135947"/>
    <lineage>
        <taxon>Bacteria</taxon>
        <taxon>Bacillati</taxon>
        <taxon>Actinomycetota</taxon>
        <taxon>Actinomycetes</taxon>
        <taxon>Micromonosporales</taxon>
        <taxon>Micromonosporaceae</taxon>
        <taxon>Actinoplanes</taxon>
    </lineage>
</organism>
<protein>
    <submittedName>
        <fullName evidence="1">Uncharacterized protein</fullName>
    </submittedName>
</protein>
<comment type="caution">
    <text evidence="1">The sequence shown here is derived from an EMBL/GenBank/DDBJ whole genome shotgun (WGS) entry which is preliminary data.</text>
</comment>
<evidence type="ECO:0000313" key="2">
    <source>
        <dbReference type="Proteomes" id="UP000053244"/>
    </source>
</evidence>
<evidence type="ECO:0000313" key="1">
    <source>
        <dbReference type="EMBL" id="KUL27009.1"/>
    </source>
</evidence>